<name>K7RF78_THEOS</name>
<dbReference type="EMBL" id="CP003249">
    <property type="protein sequence ID" value="AFV75232.1"/>
    <property type="molecule type" value="Genomic_DNA"/>
</dbReference>
<dbReference type="STRING" id="751945.Theos_0149"/>
<proteinExistence type="predicted"/>
<organism evidence="1 2">
    <name type="scientific">Thermus oshimai JL-2</name>
    <dbReference type="NCBI Taxonomy" id="751945"/>
    <lineage>
        <taxon>Bacteria</taxon>
        <taxon>Thermotogati</taxon>
        <taxon>Deinococcota</taxon>
        <taxon>Deinococci</taxon>
        <taxon>Thermales</taxon>
        <taxon>Thermaceae</taxon>
        <taxon>Thermus</taxon>
    </lineage>
</organism>
<dbReference type="eggNOG" id="COG4733">
    <property type="taxonomic scope" value="Bacteria"/>
</dbReference>
<dbReference type="KEGG" id="tos:Theos_0149"/>
<sequence>MRSLALLLLLGLALAQVRLGPLPPLQGPPGAYLSLSVEAEGQGEVRFRLLLPEGWQALSDTREALLEGKGVVAFTLRVPEAPAGTRAPVAVVAHQGGVEVARSQGVVEFLARTELRISVPERLEAPLGAPFEFPLYLVNASNHKETVLLRAEGAVFQIYLNPQSLDLDPGEARSVRVTVVPQGEVSSGYPFYLKLRAEPRSAPQAAREVGALILFKDPLMASGRGKDPELTLALRMGVGLGLALTPGAAPAFSLGYTLAPTLSGALSDYYTATLETAPFSGTWQDPWNPPQSAGFSLKGEGLEVRGTYGGGSYRLQSALRAGAVRSSLDLGHQPGGVWSLALGAVSQDPGLDLQGSLSTQIKPDGRQDALGVRYRLPLGGGFLLGAGLDLAGRMAEGYALALALQESLSWQTQDLDLTQTYGGVPAAGLHAFGLSGGTRSLYPLGLRGQTSLQLSGQGGLWQSGLTLYLQPVPGAFLSLGGTYRQAPEGRSFGLAPGLSATFAEPGVYAGSLYLAYGLTRLLEGQGLEGETFQAGLSLTAGGLSLSGGVLLKDLGARSLEASVGLRYSLGALGYLQALYQQKESPEGQSLLYGGSWSQLWEGGLVSELLYRREVKEGQGGHRFGLTLSQRDFLLPGLSLGGGYALLLLPEGPRHAFSLSLGYTQALTFPTPRPVVDLFGGRKGGEVVGRLFRDGNLNGQPDPGEEGLPGVRVCLGSVCEATDGEGRFRLLVPVGRYAWTFQGLPATLALLSEAPVQVELNARLAQDLPVAPAVALEVWVLDDKNGNGQEDPGEHGIAYAGVCAEGPVTRCARADEGGRALIPGLFQGTYRLKADARYLPPGYGPGLEATLQVTPPAAPIPLRVTALPPKREVEITYRAGDLALVGSVAPLTPVAGEEVEVRALAQGAPEAVYLLLPEGPVALEPQGEGYFARRLRLRLPPGYHTLTLRAVKGEERVESPLGLLLAQGPLYSPQTAESQPLRLVLRFRARALRLLGEGGVYELKSKDGYTWEGTLPLTGEHTLKVVADGEELGPLLLRLPKESAQEGTP</sequence>
<dbReference type="AlphaFoldDB" id="K7RF78"/>
<evidence type="ECO:0000313" key="2">
    <source>
        <dbReference type="Proteomes" id="UP000000211"/>
    </source>
</evidence>
<reference evidence="1 2" key="1">
    <citation type="journal article" date="2013" name="Genome Announc.">
        <title>Whole Genome Sequencing of Thermus oshimai JL-2 and Thermus thermophilus JL-18, Incomplete Denitrifiers from the United States Great Basin.</title>
        <authorList>
            <person name="Murugapiran S.K."/>
            <person name="Huntemann M."/>
            <person name="Wei C.L."/>
            <person name="Han J."/>
            <person name="Detter J.C."/>
            <person name="Han C.S."/>
            <person name="Erkkila T.H."/>
            <person name="Teshima H."/>
            <person name="Chen A."/>
            <person name="Kyrpides N."/>
            <person name="Mavrommatis K."/>
            <person name="Markowitz V."/>
            <person name="Szeto E."/>
            <person name="Ivanova N."/>
            <person name="Pagani I."/>
            <person name="Lam J."/>
            <person name="McDonald A.I."/>
            <person name="Dodsworth J.A."/>
            <person name="Pati A."/>
            <person name="Goodwin L."/>
            <person name="Peters L."/>
            <person name="Pitluck S."/>
            <person name="Woyke T."/>
            <person name="Hedlund B.P."/>
        </authorList>
    </citation>
    <scope>NUCLEOTIDE SEQUENCE</scope>
    <source>
        <strain evidence="1 2">JL-2</strain>
    </source>
</reference>
<gene>
    <name evidence="1" type="ORF">Theos_0149</name>
</gene>
<protein>
    <recommendedName>
        <fullName evidence="3">SD-repeat containing protein B domain-containing protein</fullName>
    </recommendedName>
</protein>
<dbReference type="SUPFAM" id="SSF117074">
    <property type="entry name" value="Hypothetical protein PA1324"/>
    <property type="match status" value="1"/>
</dbReference>
<evidence type="ECO:0000313" key="1">
    <source>
        <dbReference type="EMBL" id="AFV75232.1"/>
    </source>
</evidence>
<keyword evidence="2" id="KW-1185">Reference proteome</keyword>
<accession>K7RF78</accession>
<dbReference type="RefSeq" id="WP_016328432.1">
    <property type="nucleotide sequence ID" value="NC_019386.1"/>
</dbReference>
<dbReference type="HOGENOM" id="CLU_293711_0_0_0"/>
<dbReference type="PATRIC" id="fig|751945.3.peg.143"/>
<evidence type="ECO:0008006" key="3">
    <source>
        <dbReference type="Google" id="ProtNLM"/>
    </source>
</evidence>
<dbReference type="Proteomes" id="UP000000211">
    <property type="component" value="Chromosome"/>
</dbReference>